<dbReference type="EMBL" id="UYRX01000180">
    <property type="protein sequence ID" value="VDK76683.1"/>
    <property type="molecule type" value="Genomic_DNA"/>
</dbReference>
<name>A0A3P6T2A1_LITSI</name>
<dbReference type="PANTHER" id="PTHR16161">
    <property type="entry name" value="TRANSCRIPTIONAL PROTEIN SWT1"/>
    <property type="match status" value="1"/>
</dbReference>
<accession>A0A3P6T2A1</accession>
<protein>
    <recommendedName>
        <fullName evidence="2">PIN domain-containing protein</fullName>
    </recommendedName>
</protein>
<dbReference type="GO" id="GO:0005634">
    <property type="term" value="C:nucleus"/>
    <property type="evidence" value="ECO:0007669"/>
    <property type="project" value="TreeGrafter"/>
</dbReference>
<feature type="region of interest" description="Disordered" evidence="1">
    <location>
        <begin position="219"/>
        <end position="262"/>
    </location>
</feature>
<evidence type="ECO:0000259" key="2">
    <source>
        <dbReference type="SMART" id="SM00670"/>
    </source>
</evidence>
<dbReference type="InterPro" id="IPR052626">
    <property type="entry name" value="SWT1_Regulator"/>
</dbReference>
<dbReference type="InterPro" id="IPR002716">
    <property type="entry name" value="PIN_dom"/>
</dbReference>
<dbReference type="SUPFAM" id="SSF88723">
    <property type="entry name" value="PIN domain-like"/>
    <property type="match status" value="1"/>
</dbReference>
<keyword evidence="4" id="KW-1185">Reference proteome</keyword>
<evidence type="ECO:0000313" key="4">
    <source>
        <dbReference type="Proteomes" id="UP000277928"/>
    </source>
</evidence>
<feature type="domain" description="PIN" evidence="2">
    <location>
        <begin position="45"/>
        <end position="167"/>
    </location>
</feature>
<reference evidence="3 4" key="1">
    <citation type="submission" date="2018-08" db="EMBL/GenBank/DDBJ databases">
        <authorList>
            <person name="Laetsch R D."/>
            <person name="Stevens L."/>
            <person name="Kumar S."/>
            <person name="Blaxter L. M."/>
        </authorList>
    </citation>
    <scope>NUCLEOTIDE SEQUENCE [LARGE SCALE GENOMIC DNA]</scope>
</reference>
<dbReference type="AlphaFoldDB" id="A0A3P6T2A1"/>
<feature type="compositionally biased region" description="Basic residues" evidence="1">
    <location>
        <begin position="219"/>
        <end position="231"/>
    </location>
</feature>
<sequence length="262" mass="30048">MDLVARDAQSCGQRNVLHSNPRHEGIKNVRNYSRASREKINSDIMLIVFDTSGLLRDVTLLPLCIKRLCHVLIPYTVVRELEGLKKAELTKLKRKVAETNGFLNKYKENGCRYFHVENMREACFGVKEFGCENNDDVILKCAFTAAKKYKDERVFVVLVTNDKNLALKSIAHGVFTVDKRELLNVLMIRTVGSRKKLPLAAEPTIWQLLQYKLATKAAKTTRRNSPQHKFAKIPTPRNVRDHAHSRNRNSKAKYLAENDRTD</sequence>
<dbReference type="STRING" id="42156.A0A3P6T2A1"/>
<gene>
    <name evidence="3" type="ORF">NLS_LOCUS3367</name>
</gene>
<dbReference type="InterPro" id="IPR029060">
    <property type="entry name" value="PIN-like_dom_sf"/>
</dbReference>
<dbReference type="SMART" id="SM00670">
    <property type="entry name" value="PINc"/>
    <property type="match status" value="1"/>
</dbReference>
<dbReference type="Proteomes" id="UP000277928">
    <property type="component" value="Unassembled WGS sequence"/>
</dbReference>
<evidence type="ECO:0000313" key="3">
    <source>
        <dbReference type="EMBL" id="VDK76683.1"/>
    </source>
</evidence>
<organism evidence="3 4">
    <name type="scientific">Litomosoides sigmodontis</name>
    <name type="common">Filarial nematode worm</name>
    <dbReference type="NCBI Taxonomy" id="42156"/>
    <lineage>
        <taxon>Eukaryota</taxon>
        <taxon>Metazoa</taxon>
        <taxon>Ecdysozoa</taxon>
        <taxon>Nematoda</taxon>
        <taxon>Chromadorea</taxon>
        <taxon>Rhabditida</taxon>
        <taxon>Spirurina</taxon>
        <taxon>Spiruromorpha</taxon>
        <taxon>Filarioidea</taxon>
        <taxon>Onchocercidae</taxon>
        <taxon>Litomosoides</taxon>
    </lineage>
</organism>
<dbReference type="Pfam" id="PF13638">
    <property type="entry name" value="PIN_4"/>
    <property type="match status" value="1"/>
</dbReference>
<dbReference type="Gene3D" id="3.40.50.1010">
    <property type="entry name" value="5'-nuclease"/>
    <property type="match status" value="1"/>
</dbReference>
<dbReference type="OrthoDB" id="2017974at2759"/>
<evidence type="ECO:0000256" key="1">
    <source>
        <dbReference type="SAM" id="MobiDB-lite"/>
    </source>
</evidence>
<proteinExistence type="predicted"/>
<dbReference type="PANTHER" id="PTHR16161:SF0">
    <property type="entry name" value="TRANSCRIPTIONAL PROTEIN SWT1"/>
    <property type="match status" value="1"/>
</dbReference>